<feature type="transmembrane region" description="Helical" evidence="16">
    <location>
        <begin position="172"/>
        <end position="194"/>
    </location>
</feature>
<dbReference type="CDD" id="cd00082">
    <property type="entry name" value="HisKA"/>
    <property type="match status" value="1"/>
</dbReference>
<keyword evidence="5 15" id="KW-0597">Phosphoprotein</keyword>
<dbReference type="PANTHER" id="PTHR45339:SF1">
    <property type="entry name" value="HYBRID SIGNAL TRANSDUCTION HISTIDINE KINASE J"/>
    <property type="match status" value="1"/>
</dbReference>
<keyword evidence="10" id="KW-0067">ATP-binding</keyword>
<feature type="domain" description="HPt" evidence="19">
    <location>
        <begin position="829"/>
        <end position="932"/>
    </location>
</feature>
<keyword evidence="13 16" id="KW-0472">Membrane</keyword>
<dbReference type="InterPro" id="IPR004358">
    <property type="entry name" value="Sig_transdc_His_kin-like_C"/>
</dbReference>
<evidence type="ECO:0000256" key="14">
    <source>
        <dbReference type="PROSITE-ProRule" id="PRU00110"/>
    </source>
</evidence>
<dbReference type="PROSITE" id="PS50109">
    <property type="entry name" value="HIS_KIN"/>
    <property type="match status" value="1"/>
</dbReference>
<keyword evidence="7 16" id="KW-0812">Transmembrane</keyword>
<dbReference type="PANTHER" id="PTHR45339">
    <property type="entry name" value="HYBRID SIGNAL TRANSDUCTION HISTIDINE KINASE J"/>
    <property type="match status" value="1"/>
</dbReference>
<evidence type="ECO:0000256" key="2">
    <source>
        <dbReference type="ARBA" id="ARBA00004651"/>
    </source>
</evidence>
<evidence type="ECO:0000259" key="18">
    <source>
        <dbReference type="PROSITE" id="PS50110"/>
    </source>
</evidence>
<dbReference type="Pfam" id="PF00072">
    <property type="entry name" value="Response_reg"/>
    <property type="match status" value="1"/>
</dbReference>
<dbReference type="OrthoDB" id="9797243at2"/>
<dbReference type="SUPFAM" id="SSF55874">
    <property type="entry name" value="ATPase domain of HSP90 chaperone/DNA topoisomerase II/histidine kinase"/>
    <property type="match status" value="1"/>
</dbReference>
<protein>
    <recommendedName>
        <fullName evidence="3">histidine kinase</fullName>
        <ecNumber evidence="3">2.7.13.3</ecNumber>
    </recommendedName>
</protein>
<gene>
    <name evidence="20" type="ORF">BJI46_06220</name>
</gene>
<dbReference type="AlphaFoldDB" id="A0A1E7QXE7"/>
<evidence type="ECO:0000313" key="21">
    <source>
        <dbReference type="Proteomes" id="UP000185895"/>
    </source>
</evidence>
<dbReference type="InterPro" id="IPR005467">
    <property type="entry name" value="His_kinase_dom"/>
</dbReference>
<comment type="catalytic activity">
    <reaction evidence="1">
        <text>ATP + protein L-histidine = ADP + protein N-phospho-L-histidine.</text>
        <dbReference type="EC" id="2.7.13.3"/>
    </reaction>
</comment>
<dbReference type="Gene3D" id="3.30.565.10">
    <property type="entry name" value="Histidine kinase-like ATPase, C-terminal domain"/>
    <property type="match status" value="1"/>
</dbReference>
<dbReference type="CDD" id="cd17546">
    <property type="entry name" value="REC_hyHK_CKI1_RcsC-like"/>
    <property type="match status" value="1"/>
</dbReference>
<dbReference type="PROSITE" id="PS50110">
    <property type="entry name" value="RESPONSE_REGULATORY"/>
    <property type="match status" value="1"/>
</dbReference>
<feature type="transmembrane region" description="Helical" evidence="16">
    <location>
        <begin position="20"/>
        <end position="41"/>
    </location>
</feature>
<dbReference type="Gene3D" id="1.20.120.160">
    <property type="entry name" value="HPT domain"/>
    <property type="match status" value="1"/>
</dbReference>
<dbReference type="InterPro" id="IPR003594">
    <property type="entry name" value="HATPase_dom"/>
</dbReference>
<evidence type="ECO:0000256" key="16">
    <source>
        <dbReference type="SAM" id="Phobius"/>
    </source>
</evidence>
<dbReference type="FunFam" id="3.30.565.10:FF:000010">
    <property type="entry name" value="Sensor histidine kinase RcsC"/>
    <property type="match status" value="1"/>
</dbReference>
<keyword evidence="4" id="KW-1003">Cell membrane</keyword>
<evidence type="ECO:0000256" key="10">
    <source>
        <dbReference type="ARBA" id="ARBA00022840"/>
    </source>
</evidence>
<organism evidence="20 21">
    <name type="scientific">Acinetobacter qingfengensis</name>
    <dbReference type="NCBI Taxonomy" id="1262585"/>
    <lineage>
        <taxon>Bacteria</taxon>
        <taxon>Pseudomonadati</taxon>
        <taxon>Pseudomonadota</taxon>
        <taxon>Gammaproteobacteria</taxon>
        <taxon>Moraxellales</taxon>
        <taxon>Moraxellaceae</taxon>
        <taxon>Acinetobacter</taxon>
    </lineage>
</organism>
<dbReference type="PROSITE" id="PS50894">
    <property type="entry name" value="HPT"/>
    <property type="match status" value="1"/>
</dbReference>
<keyword evidence="6" id="KW-0808">Transferase</keyword>
<dbReference type="Pfam" id="PF02518">
    <property type="entry name" value="HATPase_c"/>
    <property type="match status" value="1"/>
</dbReference>
<evidence type="ECO:0000256" key="5">
    <source>
        <dbReference type="ARBA" id="ARBA00022553"/>
    </source>
</evidence>
<dbReference type="CDD" id="cd16922">
    <property type="entry name" value="HATPase_EvgS-ArcB-TorS-like"/>
    <property type="match status" value="1"/>
</dbReference>
<dbReference type="InterPro" id="IPR036890">
    <property type="entry name" value="HATPase_C_sf"/>
</dbReference>
<sequence length="934" mass="106806">MQRPSETFWQRFKISNAYGQLIALIFVPITILALTGAIIVLNEIYHSSRAQQTSAASAILTRYHQTAKILLELTHQHPDQINTAKNILMYMRNEPDLVRSAIVSNTGEVIISAGLDVPDSWPDPPENETRFGPIKQAGSSIFALQIQTSEAEPAWLMIALDNRSYAITRYRVLLALAVTGLLTLLLLLLCLNFYSRRWIAPIYEMRLQLQRMNAESLGRPFQTQSSGELALLQKDIARLLRRLNISFLELREHTEQTEDDLRKTLDTLELQNITYKQARDQAISANQAKSVFLANISHELRTPLNSIDGFINLMLRRQQLNDENLMYLQTIHKSSAHLLALINDVLDFSKIDAGKLELEVAPFNLEEAIYDVMDMMSPLASEKGLDMAMYFDKQLPYIVYGDVLRFKQIVTNLMSNAIKFTPEGDIILRTRLEQQHLNTVTLYCSVQDSGIGLSGTDRKKLFASFQQGDTSVTRQYGGTGLGLAISRQLAHMMHGEINFEDNQERNPTEKGSTFWFTAEFEIEQERPEQEPNLSSYHVLSFIDHHATANILKQYLEDYDAAHIEATSILDLFSRLRTFNHYGDKGWVFVEHSGDTESLLQEIRNRYTGNLAIYGYQMRLDPNVLKQYHTIALHQPISRINLLKIFNSEQPATFIEPFNGNGLHVLAVDDHLPNLIVLEALLNELNVKVSTALSGQMALDRLHARIDQNQPLFDLIFMDIQMPVMSGIETTQAIRALEYAMERPTVLPVIALTAHAMADEKEHLLKAGFNDYVTKPIQLEQLINILTTWTDIRSTHSNQNELLDITPVHPTQVDRQILDWKQSVELSANKEDLAKDLLKMLIDSFSREQEEMQQLIEDEDFPQLEHNLHRLYGATRYVGTPELQQVSGDFEQFVSQLRKQKRVADTQFIEQVHQRYIFLLEAMQRVEHAAKSYLS</sequence>
<feature type="modified residue" description="4-aspartylphosphate" evidence="15">
    <location>
        <position position="718"/>
    </location>
</feature>
<dbReference type="GO" id="GO:0005886">
    <property type="term" value="C:plasma membrane"/>
    <property type="evidence" value="ECO:0007669"/>
    <property type="project" value="UniProtKB-SubCell"/>
</dbReference>
<keyword evidence="21" id="KW-1185">Reference proteome</keyword>
<dbReference type="RefSeq" id="WP_070070946.1">
    <property type="nucleotide sequence ID" value="NZ_MKKK01000073.1"/>
</dbReference>
<dbReference type="SMART" id="SM00448">
    <property type="entry name" value="REC"/>
    <property type="match status" value="1"/>
</dbReference>
<evidence type="ECO:0000313" key="20">
    <source>
        <dbReference type="EMBL" id="OEY91735.1"/>
    </source>
</evidence>
<dbReference type="SUPFAM" id="SSF52172">
    <property type="entry name" value="CheY-like"/>
    <property type="match status" value="1"/>
</dbReference>
<feature type="domain" description="Histidine kinase" evidence="17">
    <location>
        <begin position="295"/>
        <end position="522"/>
    </location>
</feature>
<comment type="caution">
    <text evidence="20">The sequence shown here is derived from an EMBL/GenBank/DDBJ whole genome shotgun (WGS) entry which is preliminary data.</text>
</comment>
<dbReference type="SUPFAM" id="SSF47384">
    <property type="entry name" value="Homodimeric domain of signal transducing histidine kinase"/>
    <property type="match status" value="1"/>
</dbReference>
<dbReference type="InterPro" id="IPR001789">
    <property type="entry name" value="Sig_transdc_resp-reg_receiver"/>
</dbReference>
<dbReference type="SUPFAM" id="SSF47226">
    <property type="entry name" value="Histidine-containing phosphotransfer domain, HPT domain"/>
    <property type="match status" value="1"/>
</dbReference>
<keyword evidence="11 16" id="KW-1133">Transmembrane helix</keyword>
<keyword evidence="12" id="KW-0902">Two-component regulatory system</keyword>
<dbReference type="Pfam" id="PF00512">
    <property type="entry name" value="HisKA"/>
    <property type="match status" value="1"/>
</dbReference>
<name>A0A1E7QXE7_9GAMM</name>
<evidence type="ECO:0000256" key="6">
    <source>
        <dbReference type="ARBA" id="ARBA00022679"/>
    </source>
</evidence>
<dbReference type="STRING" id="1262585.BJI46_06220"/>
<dbReference type="InterPro" id="IPR008207">
    <property type="entry name" value="Sig_transdc_His_kin_Hpt_dom"/>
</dbReference>
<evidence type="ECO:0000256" key="15">
    <source>
        <dbReference type="PROSITE-ProRule" id="PRU00169"/>
    </source>
</evidence>
<dbReference type="SMART" id="SM00387">
    <property type="entry name" value="HATPase_c"/>
    <property type="match status" value="1"/>
</dbReference>
<evidence type="ECO:0000256" key="9">
    <source>
        <dbReference type="ARBA" id="ARBA00022777"/>
    </source>
</evidence>
<dbReference type="FunFam" id="1.10.287.130:FF:000004">
    <property type="entry name" value="Ethylene receptor 1"/>
    <property type="match status" value="1"/>
</dbReference>
<keyword evidence="8" id="KW-0547">Nucleotide-binding</keyword>
<dbReference type="InterPro" id="IPR036641">
    <property type="entry name" value="HPT_dom_sf"/>
</dbReference>
<evidence type="ECO:0000256" key="11">
    <source>
        <dbReference type="ARBA" id="ARBA00022989"/>
    </source>
</evidence>
<proteinExistence type="predicted"/>
<dbReference type="EC" id="2.7.13.3" evidence="3"/>
<evidence type="ECO:0000256" key="1">
    <source>
        <dbReference type="ARBA" id="ARBA00000085"/>
    </source>
</evidence>
<dbReference type="Pfam" id="PF01627">
    <property type="entry name" value="Hpt"/>
    <property type="match status" value="1"/>
</dbReference>
<accession>A0A1E7QXE7</accession>
<evidence type="ECO:0000256" key="13">
    <source>
        <dbReference type="ARBA" id="ARBA00023136"/>
    </source>
</evidence>
<evidence type="ECO:0000256" key="3">
    <source>
        <dbReference type="ARBA" id="ARBA00012438"/>
    </source>
</evidence>
<dbReference type="GO" id="GO:0005524">
    <property type="term" value="F:ATP binding"/>
    <property type="evidence" value="ECO:0007669"/>
    <property type="project" value="UniProtKB-KW"/>
</dbReference>
<evidence type="ECO:0000256" key="7">
    <source>
        <dbReference type="ARBA" id="ARBA00022692"/>
    </source>
</evidence>
<evidence type="ECO:0000259" key="19">
    <source>
        <dbReference type="PROSITE" id="PS50894"/>
    </source>
</evidence>
<dbReference type="PRINTS" id="PR00344">
    <property type="entry name" value="BCTRLSENSOR"/>
</dbReference>
<feature type="domain" description="Response regulatory" evidence="18">
    <location>
        <begin position="663"/>
        <end position="789"/>
    </location>
</feature>
<dbReference type="InterPro" id="IPR003661">
    <property type="entry name" value="HisK_dim/P_dom"/>
</dbReference>
<dbReference type="SMART" id="SM00388">
    <property type="entry name" value="HisKA"/>
    <property type="match status" value="1"/>
</dbReference>
<dbReference type="GO" id="GO:0000155">
    <property type="term" value="F:phosphorelay sensor kinase activity"/>
    <property type="evidence" value="ECO:0007669"/>
    <property type="project" value="InterPro"/>
</dbReference>
<dbReference type="Gene3D" id="3.40.50.2300">
    <property type="match status" value="1"/>
</dbReference>
<dbReference type="Gene3D" id="1.10.287.130">
    <property type="match status" value="1"/>
</dbReference>
<reference evidence="20 21" key="1">
    <citation type="submission" date="2016-09" db="EMBL/GenBank/DDBJ databases">
        <authorList>
            <person name="Capua I."/>
            <person name="De Benedictis P."/>
            <person name="Joannis T."/>
            <person name="Lombin L.H."/>
            <person name="Cattoli G."/>
        </authorList>
    </citation>
    <scope>NUCLEOTIDE SEQUENCE [LARGE SCALE GENOMIC DNA]</scope>
    <source>
        <strain evidence="20 21">ANC 4671</strain>
    </source>
</reference>
<dbReference type="Proteomes" id="UP000185895">
    <property type="component" value="Unassembled WGS sequence"/>
</dbReference>
<evidence type="ECO:0000259" key="17">
    <source>
        <dbReference type="PROSITE" id="PS50109"/>
    </source>
</evidence>
<keyword evidence="9 20" id="KW-0418">Kinase</keyword>
<dbReference type="InterPro" id="IPR036097">
    <property type="entry name" value="HisK_dim/P_sf"/>
</dbReference>
<dbReference type="EMBL" id="MKKK01000073">
    <property type="protein sequence ID" value="OEY91735.1"/>
    <property type="molecule type" value="Genomic_DNA"/>
</dbReference>
<evidence type="ECO:0000256" key="8">
    <source>
        <dbReference type="ARBA" id="ARBA00022741"/>
    </source>
</evidence>
<evidence type="ECO:0000256" key="12">
    <source>
        <dbReference type="ARBA" id="ARBA00023012"/>
    </source>
</evidence>
<evidence type="ECO:0000256" key="4">
    <source>
        <dbReference type="ARBA" id="ARBA00022475"/>
    </source>
</evidence>
<comment type="subcellular location">
    <subcellularLocation>
        <location evidence="2">Cell membrane</location>
        <topology evidence="2">Multi-pass membrane protein</topology>
    </subcellularLocation>
</comment>
<feature type="modified residue" description="Phosphohistidine" evidence="14">
    <location>
        <position position="868"/>
    </location>
</feature>
<dbReference type="InterPro" id="IPR011006">
    <property type="entry name" value="CheY-like_superfamily"/>
</dbReference>